<evidence type="ECO:0000313" key="16">
    <source>
        <dbReference type="EMBL" id="KAJ4968414.1"/>
    </source>
</evidence>
<gene>
    <name evidence="16" type="ORF">NE237_015115</name>
</gene>
<keyword evidence="9" id="KW-0547">Nucleotide-binding</keyword>
<evidence type="ECO:0000256" key="2">
    <source>
        <dbReference type="ARBA" id="ARBA00001946"/>
    </source>
</evidence>
<dbReference type="InterPro" id="IPR048840">
    <property type="entry name" value="PolA_pol_NTPase"/>
</dbReference>
<comment type="cofactor">
    <cofactor evidence="2">
        <name>Mg(2+)</name>
        <dbReference type="ChEBI" id="CHEBI:18420"/>
    </cofactor>
</comment>
<dbReference type="PANTHER" id="PTHR10682">
    <property type="entry name" value="POLY A POLYMERASE"/>
    <property type="match status" value="1"/>
</dbReference>
<dbReference type="Pfam" id="PF04926">
    <property type="entry name" value="PAP_RNA-bind"/>
    <property type="match status" value="1"/>
</dbReference>
<keyword evidence="11" id="KW-0460">Magnesium</keyword>
<evidence type="ECO:0000256" key="7">
    <source>
        <dbReference type="ARBA" id="ARBA00022679"/>
    </source>
</evidence>
<dbReference type="GO" id="GO:0003723">
    <property type="term" value="F:RNA binding"/>
    <property type="evidence" value="ECO:0007669"/>
    <property type="project" value="InterPro"/>
</dbReference>
<evidence type="ECO:0000256" key="4">
    <source>
        <dbReference type="ARBA" id="ARBA00010912"/>
    </source>
</evidence>
<dbReference type="Pfam" id="PF20750">
    <property type="entry name" value="PAP_NTPase"/>
    <property type="match status" value="1"/>
</dbReference>
<evidence type="ECO:0000256" key="11">
    <source>
        <dbReference type="ARBA" id="ARBA00022842"/>
    </source>
</evidence>
<dbReference type="GO" id="GO:0006397">
    <property type="term" value="P:mRNA processing"/>
    <property type="evidence" value="ECO:0007669"/>
    <property type="project" value="UniProtKB-KW"/>
</dbReference>
<keyword evidence="6" id="KW-0507">mRNA processing</keyword>
<evidence type="ECO:0000313" key="17">
    <source>
        <dbReference type="Proteomes" id="UP001141806"/>
    </source>
</evidence>
<dbReference type="EC" id="2.7.7.19" evidence="5"/>
<accession>A0A9Q0QQX3</accession>
<evidence type="ECO:0000256" key="5">
    <source>
        <dbReference type="ARBA" id="ARBA00012388"/>
    </source>
</evidence>
<dbReference type="InterPro" id="IPR007010">
    <property type="entry name" value="PolA_pol_RNA-bd_dom"/>
</dbReference>
<dbReference type="InterPro" id="IPR011068">
    <property type="entry name" value="NuclTrfase_I-like_C"/>
</dbReference>
<name>A0A9Q0QQX3_9MAGN</name>
<feature type="domain" description="Poly(A) polymerase central" evidence="14">
    <location>
        <begin position="262"/>
        <end position="398"/>
    </location>
</feature>
<organism evidence="16 17">
    <name type="scientific">Protea cynaroides</name>
    <dbReference type="NCBI Taxonomy" id="273540"/>
    <lineage>
        <taxon>Eukaryota</taxon>
        <taxon>Viridiplantae</taxon>
        <taxon>Streptophyta</taxon>
        <taxon>Embryophyta</taxon>
        <taxon>Tracheophyta</taxon>
        <taxon>Spermatophyta</taxon>
        <taxon>Magnoliopsida</taxon>
        <taxon>Proteales</taxon>
        <taxon>Proteaceae</taxon>
        <taxon>Protea</taxon>
    </lineage>
</organism>
<comment type="cofactor">
    <cofactor evidence="1">
        <name>Mn(2+)</name>
        <dbReference type="ChEBI" id="CHEBI:29035"/>
    </cofactor>
</comment>
<keyword evidence="7" id="KW-0808">Transferase</keyword>
<sequence length="566" mass="64392">MAYAYPNQRCIVVPGPHLIDLQSVIPSPIGFRPGYFGVVNPSLRPTVPQFEFFVPVNPAAVAPFGFTVNPAILIRMDEERTQSLLQFMVQEGLVPSAEDEITRKEVIAKLKQIVLAWIKKVAWQRRFPRRLIMSTSATIVTYGSYGLGVHGSESDIDALCVGPSFATMNEDFFIVLRNMLKNRPEVSEIHCVKDAKVPLMRFKFNGISVDLPYAQLKVNSVPDNVDILNPFLLRNIDDTSWKSLSGVRANTRILQLVSNTENFQAMLRCLKLWAKRRGVYGNLHGFLGGVHLAVLAAYVCQLLPNASVNSLISKFFETFALWPWPTPVILQDEMASVVVDVNEVRSFIPIMLPCSSREYCHSNITKSTFNRIRSELLRGHAMTRDLLRPLFEWSTLFEHFHYTKKYARFVRIFLSASDQDELGDWVGWVKSRFRCLILKLEEVQGLCDPNPTEYVDPDVADPNVVFYWGLQPGRSSFRDIDYVEEDFIKNIINHGFQGPRGIIELSIVEASELSKIVKIDSGSLKESKACWRMPEYNRQMKPVYSQYLPHYFVGYVANSEDTSARG</sequence>
<dbReference type="Gene3D" id="3.30.460.10">
    <property type="entry name" value="Beta Polymerase, domain 2"/>
    <property type="match status" value="1"/>
</dbReference>
<dbReference type="EMBL" id="JAMYWD010000006">
    <property type="protein sequence ID" value="KAJ4968414.1"/>
    <property type="molecule type" value="Genomic_DNA"/>
</dbReference>
<comment type="subcellular location">
    <subcellularLocation>
        <location evidence="3">Nucleus</location>
    </subcellularLocation>
</comment>
<dbReference type="Pfam" id="PF04928">
    <property type="entry name" value="PAP_central"/>
    <property type="match status" value="1"/>
</dbReference>
<evidence type="ECO:0000256" key="3">
    <source>
        <dbReference type="ARBA" id="ARBA00004123"/>
    </source>
</evidence>
<reference evidence="16" key="1">
    <citation type="journal article" date="2023" name="Plant J.">
        <title>The genome of the king protea, Protea cynaroides.</title>
        <authorList>
            <person name="Chang J."/>
            <person name="Duong T.A."/>
            <person name="Schoeman C."/>
            <person name="Ma X."/>
            <person name="Roodt D."/>
            <person name="Barker N."/>
            <person name="Li Z."/>
            <person name="Van de Peer Y."/>
            <person name="Mizrachi E."/>
        </authorList>
    </citation>
    <scope>NUCLEOTIDE SEQUENCE</scope>
    <source>
        <tissue evidence="16">Young leaves</tissue>
    </source>
</reference>
<evidence type="ECO:0000256" key="10">
    <source>
        <dbReference type="ARBA" id="ARBA00022840"/>
    </source>
</evidence>
<dbReference type="FunFam" id="3.30.70.590:FF:000005">
    <property type="entry name" value="Nuclear poly(A) polymerase 3"/>
    <property type="match status" value="1"/>
</dbReference>
<dbReference type="GO" id="GO:0005524">
    <property type="term" value="F:ATP binding"/>
    <property type="evidence" value="ECO:0007669"/>
    <property type="project" value="UniProtKB-KW"/>
</dbReference>
<evidence type="ECO:0000256" key="1">
    <source>
        <dbReference type="ARBA" id="ARBA00001936"/>
    </source>
</evidence>
<dbReference type="Gene3D" id="3.30.70.590">
    <property type="entry name" value="Poly(A) polymerase predicted RNA binding domain"/>
    <property type="match status" value="1"/>
</dbReference>
<feature type="domain" description="Poly(A) polymerase nucleotidyltransferase" evidence="15">
    <location>
        <begin position="77"/>
        <end position="257"/>
    </location>
</feature>
<comment type="caution">
    <text evidence="16">The sequence shown here is derived from an EMBL/GenBank/DDBJ whole genome shotgun (WGS) entry which is preliminary data.</text>
</comment>
<dbReference type="GO" id="GO:0046872">
    <property type="term" value="F:metal ion binding"/>
    <property type="evidence" value="ECO:0007669"/>
    <property type="project" value="UniProtKB-KW"/>
</dbReference>
<dbReference type="FunFam" id="3.30.460.10:FF:000002">
    <property type="entry name" value="Poly(A) polymerase alpha, putative"/>
    <property type="match status" value="1"/>
</dbReference>
<keyword evidence="17" id="KW-1185">Reference proteome</keyword>
<evidence type="ECO:0000256" key="12">
    <source>
        <dbReference type="ARBA" id="ARBA00023242"/>
    </source>
</evidence>
<evidence type="ECO:0000259" key="13">
    <source>
        <dbReference type="Pfam" id="PF04926"/>
    </source>
</evidence>
<dbReference type="SUPFAM" id="SSF55003">
    <property type="entry name" value="PAP/Archaeal CCA-adding enzyme, C-terminal domain"/>
    <property type="match status" value="1"/>
</dbReference>
<dbReference type="SUPFAM" id="SSF81301">
    <property type="entry name" value="Nucleotidyltransferase"/>
    <property type="match status" value="1"/>
</dbReference>
<dbReference type="CDD" id="cd05402">
    <property type="entry name" value="NT_PAP_TUTase"/>
    <property type="match status" value="1"/>
</dbReference>
<dbReference type="InterPro" id="IPR007012">
    <property type="entry name" value="PolA_pol_cen_dom"/>
</dbReference>
<keyword evidence="8" id="KW-0479">Metal-binding</keyword>
<evidence type="ECO:0000259" key="15">
    <source>
        <dbReference type="Pfam" id="PF20750"/>
    </source>
</evidence>
<protein>
    <recommendedName>
        <fullName evidence="5">polynucleotide adenylyltransferase</fullName>
        <ecNumber evidence="5">2.7.7.19</ecNumber>
    </recommendedName>
</protein>
<feature type="domain" description="Poly(A) polymerase RNA-binding" evidence="13">
    <location>
        <begin position="404"/>
        <end position="447"/>
    </location>
</feature>
<dbReference type="OrthoDB" id="412748at2759"/>
<comment type="similarity">
    <text evidence="4">Belongs to the poly(A) polymerase family.</text>
</comment>
<keyword evidence="10" id="KW-0067">ATP-binding</keyword>
<dbReference type="SUPFAM" id="SSF81631">
    <property type="entry name" value="PAP/OAS1 substrate-binding domain"/>
    <property type="match status" value="1"/>
</dbReference>
<evidence type="ECO:0000256" key="6">
    <source>
        <dbReference type="ARBA" id="ARBA00022664"/>
    </source>
</evidence>
<dbReference type="AlphaFoldDB" id="A0A9Q0QQX3"/>
<dbReference type="GO" id="GO:0031123">
    <property type="term" value="P:RNA 3'-end processing"/>
    <property type="evidence" value="ECO:0007669"/>
    <property type="project" value="InterPro"/>
</dbReference>
<dbReference type="Proteomes" id="UP001141806">
    <property type="component" value="Unassembled WGS sequence"/>
</dbReference>
<dbReference type="GO" id="GO:1990817">
    <property type="term" value="F:poly(A) RNA polymerase activity"/>
    <property type="evidence" value="ECO:0007669"/>
    <property type="project" value="UniProtKB-EC"/>
</dbReference>
<evidence type="ECO:0000259" key="14">
    <source>
        <dbReference type="Pfam" id="PF04928"/>
    </source>
</evidence>
<keyword evidence="12" id="KW-0539">Nucleus</keyword>
<dbReference type="InterPro" id="IPR043519">
    <property type="entry name" value="NT_sf"/>
</dbReference>
<evidence type="ECO:0000256" key="9">
    <source>
        <dbReference type="ARBA" id="ARBA00022741"/>
    </source>
</evidence>
<proteinExistence type="inferred from homology"/>
<dbReference type="PANTHER" id="PTHR10682:SF33">
    <property type="entry name" value="NUCLEAR POLY(A) POLYMERASE 3"/>
    <property type="match status" value="1"/>
</dbReference>
<dbReference type="Gene3D" id="1.10.1410.10">
    <property type="match status" value="1"/>
</dbReference>
<evidence type="ECO:0000256" key="8">
    <source>
        <dbReference type="ARBA" id="ARBA00022723"/>
    </source>
</evidence>
<dbReference type="GO" id="GO:0005634">
    <property type="term" value="C:nucleus"/>
    <property type="evidence" value="ECO:0007669"/>
    <property type="project" value="UniProtKB-SubCell"/>
</dbReference>